<feature type="region of interest" description="Disordered" evidence="1">
    <location>
        <begin position="99"/>
        <end position="120"/>
    </location>
</feature>
<accession>A0A7S3FHQ5</accession>
<dbReference type="EMBL" id="HBHY01017256">
    <property type="protein sequence ID" value="CAE0147059.1"/>
    <property type="molecule type" value="Transcribed_RNA"/>
</dbReference>
<reference evidence="2" key="1">
    <citation type="submission" date="2021-01" db="EMBL/GenBank/DDBJ databases">
        <authorList>
            <person name="Corre E."/>
            <person name="Pelletier E."/>
            <person name="Niang G."/>
            <person name="Scheremetjew M."/>
            <person name="Finn R."/>
            <person name="Kale V."/>
            <person name="Holt S."/>
            <person name="Cochrane G."/>
            <person name="Meng A."/>
            <person name="Brown T."/>
            <person name="Cohen L."/>
        </authorList>
    </citation>
    <scope>NUCLEOTIDE SEQUENCE</scope>
    <source>
        <strain evidence="2">RCC927</strain>
    </source>
</reference>
<evidence type="ECO:0000256" key="1">
    <source>
        <dbReference type="SAM" id="MobiDB-lite"/>
    </source>
</evidence>
<evidence type="ECO:0000313" key="2">
    <source>
        <dbReference type="EMBL" id="CAE0147059.1"/>
    </source>
</evidence>
<dbReference type="AlphaFoldDB" id="A0A7S3FHQ5"/>
<proteinExistence type="predicted"/>
<name>A0A7S3FHQ5_9VIRI</name>
<organism evidence="2">
    <name type="scientific">Prasinoderma singulare</name>
    <dbReference type="NCBI Taxonomy" id="676789"/>
    <lineage>
        <taxon>Eukaryota</taxon>
        <taxon>Viridiplantae</taxon>
        <taxon>Prasinodermophyta</taxon>
        <taxon>Prasinodermophyceae</taxon>
        <taxon>Prasinodermales</taxon>
        <taxon>Prasinodermaceae</taxon>
        <taxon>Prasinoderma</taxon>
    </lineage>
</organism>
<protein>
    <submittedName>
        <fullName evidence="2">Uncharacterized protein</fullName>
    </submittedName>
</protein>
<sequence length="139" mass="15690">MEKSLAEEREKVTQGRRALDTLREELAAERAVRQHTGSEFDLARKLVEAMRVAEELGKHAANLQTKLVGTEQELADTRTKCEAIFLRSKDQEANLRAQLEAERAATERARNQRAAQDRAIDQAHNILHRHIPGANATDK</sequence>
<gene>
    <name evidence="2" type="ORF">PSIN1315_LOCUS11154</name>
</gene>